<comment type="caution">
    <text evidence="2">Once thought to be involved in copper homeostasis, experiments in E.coli have shown this is not the case.</text>
</comment>
<dbReference type="STRING" id="1194090.SAMN05443144_10334"/>
<evidence type="ECO:0000313" key="4">
    <source>
        <dbReference type="Proteomes" id="UP000184041"/>
    </source>
</evidence>
<dbReference type="OrthoDB" id="9815677at2"/>
<evidence type="ECO:0000256" key="1">
    <source>
        <dbReference type="ARBA" id="ARBA00007768"/>
    </source>
</evidence>
<comment type="subcellular location">
    <subcellularLocation>
        <location evidence="2">Cytoplasm</location>
    </subcellularLocation>
</comment>
<gene>
    <name evidence="2" type="primary">cutC</name>
    <name evidence="3" type="ORF">SAMN05443144_10334</name>
</gene>
<dbReference type="Gene3D" id="3.20.20.380">
    <property type="entry name" value="Copper homeostasis (CutC) domain"/>
    <property type="match status" value="1"/>
</dbReference>
<proteinExistence type="inferred from homology"/>
<comment type="similarity">
    <text evidence="1 2">Belongs to the CutC family.</text>
</comment>
<accession>A0A1M4VT83</accession>
<reference evidence="3 4" key="1">
    <citation type="submission" date="2016-11" db="EMBL/GenBank/DDBJ databases">
        <authorList>
            <person name="Jaros S."/>
            <person name="Januszkiewicz K."/>
            <person name="Wedrychowicz H."/>
        </authorList>
    </citation>
    <scope>NUCLEOTIDE SEQUENCE [LARGE SCALE GENOMIC DNA]</scope>
    <source>
        <strain evidence="3 4">DSM 21986</strain>
    </source>
</reference>
<dbReference type="HAMAP" id="MF_00795">
    <property type="entry name" value="CutC"/>
    <property type="match status" value="1"/>
</dbReference>
<name>A0A1M4VT83_9BACT</name>
<sequence length="251" mass="27312">MRRSALITEVVVYNIESALNAQRGGADRVELCDNPGGGGTTPSSGTIAVVREVLDISLFVMIRPREGDFCYSDLEFEAMKGDIARAKELGADGVVFGILSPDGTMDRERNRELIALARPLKVTAHRAFDMTRNPTEALESCIEVGFDRILTSGQQEDAQQGIPLISTLVQQANDRIAIMAGCGVHEGTVEEIIKKTGVNEIHLSAETTRPSRMRYRNGQISGMGSTAGREYLIDTASASRVKEIRNRGSRV</sequence>
<dbReference type="PANTHER" id="PTHR12598:SF0">
    <property type="entry name" value="COPPER HOMEOSTASIS PROTEIN CUTC HOMOLOG"/>
    <property type="match status" value="1"/>
</dbReference>
<evidence type="ECO:0000313" key="3">
    <source>
        <dbReference type="EMBL" id="SHE72331.1"/>
    </source>
</evidence>
<dbReference type="GO" id="GO:0005507">
    <property type="term" value="F:copper ion binding"/>
    <property type="evidence" value="ECO:0007669"/>
    <property type="project" value="TreeGrafter"/>
</dbReference>
<dbReference type="FunFam" id="3.20.20.380:FF:000001">
    <property type="entry name" value="Copper homeostasis protein CutC"/>
    <property type="match status" value="1"/>
</dbReference>
<keyword evidence="4" id="KW-1185">Reference proteome</keyword>
<dbReference type="EMBL" id="FQUS01000003">
    <property type="protein sequence ID" value="SHE72331.1"/>
    <property type="molecule type" value="Genomic_DNA"/>
</dbReference>
<dbReference type="PANTHER" id="PTHR12598">
    <property type="entry name" value="COPPER HOMEOSTASIS PROTEIN CUTC"/>
    <property type="match status" value="1"/>
</dbReference>
<dbReference type="InterPro" id="IPR005627">
    <property type="entry name" value="CutC-like"/>
</dbReference>
<dbReference type="InterPro" id="IPR036822">
    <property type="entry name" value="CutC-like_dom_sf"/>
</dbReference>
<organism evidence="3 4">
    <name type="scientific">Fodinibius roseus</name>
    <dbReference type="NCBI Taxonomy" id="1194090"/>
    <lineage>
        <taxon>Bacteria</taxon>
        <taxon>Pseudomonadati</taxon>
        <taxon>Balneolota</taxon>
        <taxon>Balneolia</taxon>
        <taxon>Balneolales</taxon>
        <taxon>Balneolaceae</taxon>
        <taxon>Fodinibius</taxon>
    </lineage>
</organism>
<dbReference type="SUPFAM" id="SSF110395">
    <property type="entry name" value="CutC-like"/>
    <property type="match status" value="1"/>
</dbReference>
<protein>
    <recommendedName>
        <fullName evidence="2">PF03932 family protein CutC</fullName>
    </recommendedName>
</protein>
<dbReference type="AlphaFoldDB" id="A0A1M4VT83"/>
<dbReference type="Pfam" id="PF03932">
    <property type="entry name" value="CutC"/>
    <property type="match status" value="1"/>
</dbReference>
<dbReference type="GO" id="GO:0005737">
    <property type="term" value="C:cytoplasm"/>
    <property type="evidence" value="ECO:0007669"/>
    <property type="project" value="UniProtKB-SubCell"/>
</dbReference>
<dbReference type="Proteomes" id="UP000184041">
    <property type="component" value="Unassembled WGS sequence"/>
</dbReference>
<evidence type="ECO:0000256" key="2">
    <source>
        <dbReference type="HAMAP-Rule" id="MF_00795"/>
    </source>
</evidence>
<keyword evidence="2" id="KW-0963">Cytoplasm</keyword>